<evidence type="ECO:0008006" key="5">
    <source>
        <dbReference type="Google" id="ProtNLM"/>
    </source>
</evidence>
<keyword evidence="4" id="KW-1185">Reference proteome</keyword>
<dbReference type="RefSeq" id="WP_356713078.1">
    <property type="nucleotide sequence ID" value="NZ_JBEXIP010000067.1"/>
</dbReference>
<evidence type="ECO:0000313" key="3">
    <source>
        <dbReference type="EMBL" id="MET8438672.1"/>
    </source>
</evidence>
<accession>A0ABV2ULE6</accession>
<dbReference type="EMBL" id="JBEXIP010000067">
    <property type="protein sequence ID" value="MET8438672.1"/>
    <property type="molecule type" value="Genomic_DNA"/>
</dbReference>
<dbReference type="Proteomes" id="UP001550044">
    <property type="component" value="Unassembled WGS sequence"/>
</dbReference>
<feature type="coiled-coil region" evidence="1">
    <location>
        <begin position="82"/>
        <end position="109"/>
    </location>
</feature>
<comment type="caution">
    <text evidence="3">The sequence shown here is derived from an EMBL/GenBank/DDBJ whole genome shotgun (WGS) entry which is preliminary data.</text>
</comment>
<reference evidence="3 4" key="1">
    <citation type="submission" date="2024-06" db="EMBL/GenBank/DDBJ databases">
        <title>The Natural Products Discovery Center: Release of the First 8490 Sequenced Strains for Exploring Actinobacteria Biosynthetic Diversity.</title>
        <authorList>
            <person name="Kalkreuter E."/>
            <person name="Kautsar S.A."/>
            <person name="Yang D."/>
            <person name="Bader C.D."/>
            <person name="Teijaro C.N."/>
            <person name="Fluegel L."/>
            <person name="Davis C.M."/>
            <person name="Simpson J.R."/>
            <person name="Lauterbach L."/>
            <person name="Steele A.D."/>
            <person name="Gui C."/>
            <person name="Meng S."/>
            <person name="Li G."/>
            <person name="Viehrig K."/>
            <person name="Ye F."/>
            <person name="Su P."/>
            <person name="Kiefer A.F."/>
            <person name="Nichols A."/>
            <person name="Cepeda A.J."/>
            <person name="Yan W."/>
            <person name="Fan B."/>
            <person name="Jiang Y."/>
            <person name="Adhikari A."/>
            <person name="Zheng C.-J."/>
            <person name="Schuster L."/>
            <person name="Cowan T.M."/>
            <person name="Smanski M.J."/>
            <person name="Chevrette M.G."/>
            <person name="De Carvalho L.P.S."/>
            <person name="Shen B."/>
        </authorList>
    </citation>
    <scope>NUCLEOTIDE SEQUENCE [LARGE SCALE GENOMIC DNA]</scope>
    <source>
        <strain evidence="3 4">NPDC005137</strain>
    </source>
</reference>
<feature type="compositionally biased region" description="Basic and acidic residues" evidence="2">
    <location>
        <begin position="207"/>
        <end position="217"/>
    </location>
</feature>
<feature type="region of interest" description="Disordered" evidence="2">
    <location>
        <begin position="109"/>
        <end position="217"/>
    </location>
</feature>
<evidence type="ECO:0000256" key="2">
    <source>
        <dbReference type="SAM" id="MobiDB-lite"/>
    </source>
</evidence>
<feature type="compositionally biased region" description="Acidic residues" evidence="2">
    <location>
        <begin position="152"/>
        <end position="163"/>
    </location>
</feature>
<organism evidence="3 4">
    <name type="scientific">Streptomyces sp. 900116325</name>
    <dbReference type="NCBI Taxonomy" id="3154295"/>
    <lineage>
        <taxon>Bacteria</taxon>
        <taxon>Bacillati</taxon>
        <taxon>Actinomycetota</taxon>
        <taxon>Actinomycetes</taxon>
        <taxon>Kitasatosporales</taxon>
        <taxon>Streptomycetaceae</taxon>
        <taxon>Streptomyces</taxon>
    </lineage>
</organism>
<sequence length="217" mass="24168">MSPTRVLPSVFDHDLLGPHRGQRSTVAGRGGKWEIHYNPHDVRQIWIRLPGQGLTEIPGIHRDHAHQPVNDRTWQYLRTITAQRAGQDAEQAEAALAEALDELMRRARAGQATDEEQHLLNRTTTVRTPPPHRSERAQAPQPDPGATWAGEDGLDGLDQDQDTEGLAKDEAVNGPAVQWRVRALRRRGGSSHVVTGPWEQEAVLSQRTERTPEQGTV</sequence>
<proteinExistence type="predicted"/>
<evidence type="ECO:0000313" key="4">
    <source>
        <dbReference type="Proteomes" id="UP001550044"/>
    </source>
</evidence>
<keyword evidence="1" id="KW-0175">Coiled coil</keyword>
<gene>
    <name evidence="3" type="ORF">ABZV61_39440</name>
</gene>
<name>A0ABV2ULE6_9ACTN</name>
<protein>
    <recommendedName>
        <fullName evidence="5">Transposase</fullName>
    </recommendedName>
</protein>
<evidence type="ECO:0000256" key="1">
    <source>
        <dbReference type="SAM" id="Coils"/>
    </source>
</evidence>